<proteinExistence type="predicted"/>
<reference evidence="1" key="1">
    <citation type="submission" date="2020-03" db="EMBL/GenBank/DDBJ databases">
        <title>The deep terrestrial virosphere.</title>
        <authorList>
            <person name="Holmfeldt K."/>
            <person name="Nilsson E."/>
            <person name="Simone D."/>
            <person name="Lopez-Fernandez M."/>
            <person name="Wu X."/>
            <person name="de Brujin I."/>
            <person name="Lundin D."/>
            <person name="Andersson A."/>
            <person name="Bertilsson S."/>
            <person name="Dopson M."/>
        </authorList>
    </citation>
    <scope>NUCLEOTIDE SEQUENCE</scope>
    <source>
        <strain evidence="1">MM415A02573</strain>
    </source>
</reference>
<evidence type="ECO:0000313" key="1">
    <source>
        <dbReference type="EMBL" id="QJA72870.1"/>
    </source>
</evidence>
<protein>
    <submittedName>
        <fullName evidence="1">Uncharacterized protein</fullName>
    </submittedName>
</protein>
<name>A0A6M3JSH9_9ZZZZ</name>
<sequence length="107" mass="12247">MIGRLRIGGIVEIPEKIKLGGHEIQIRFETTKTVGGAGEYNHYHQLIRLRKEPDTPEDAEAEAFLHEIFEAIKLFNNIELPHVSLTVLSEALFQVIRDNDLDFRKPV</sequence>
<dbReference type="AlphaFoldDB" id="A0A6M3JSH9"/>
<dbReference type="EMBL" id="MT141984">
    <property type="protein sequence ID" value="QJA72870.1"/>
    <property type="molecule type" value="Genomic_DNA"/>
</dbReference>
<organism evidence="1">
    <name type="scientific">viral metagenome</name>
    <dbReference type="NCBI Taxonomy" id="1070528"/>
    <lineage>
        <taxon>unclassified sequences</taxon>
        <taxon>metagenomes</taxon>
        <taxon>organismal metagenomes</taxon>
    </lineage>
</organism>
<gene>
    <name evidence="1" type="ORF">MM415A02573_0008</name>
</gene>
<accession>A0A6M3JSH9</accession>